<dbReference type="Pfam" id="PF10071">
    <property type="entry name" value="DUF2310"/>
    <property type="match status" value="1"/>
</dbReference>
<keyword evidence="2" id="KW-1185">Reference proteome</keyword>
<protein>
    <submittedName>
        <fullName evidence="1">Uncharacterized protein</fullName>
    </submittedName>
</protein>
<sequence length="149" mass="17616">MVWIKLIILLKITIESPITCGNCNKSVPLYKLPVYYDYGYLPILSWETNYQACDNLQMNCEVGERWATNQMQHINSQLSKQGLKICKEIEKLTGTPTYYYIYNYRKIKNDFTTNCPNCNNNWKLKSQLFNFYDYKCDHCKIISTITMNS</sequence>
<name>A0A7H9DSE8_9FLAO</name>
<dbReference type="AlphaFoldDB" id="A0A7H9DSE8"/>
<dbReference type="Proteomes" id="UP000510643">
    <property type="component" value="Chromosome"/>
</dbReference>
<dbReference type="EMBL" id="CP040908">
    <property type="protein sequence ID" value="QLL57669.1"/>
    <property type="molecule type" value="Genomic_DNA"/>
</dbReference>
<dbReference type="KEGG" id="efal:FH779_06070"/>
<proteinExistence type="predicted"/>
<dbReference type="InterPro" id="IPR016908">
    <property type="entry name" value="UCP029037"/>
</dbReference>
<reference evidence="1 2" key="1">
    <citation type="submission" date="2019-06" db="EMBL/GenBank/DDBJ databases">
        <title>Emergence of pandrug resistant Empedobacter falsenii in China.</title>
        <authorList>
            <person name="Dong N."/>
            <person name="Chen S."/>
            <person name="Zhang R."/>
        </authorList>
    </citation>
    <scope>NUCLEOTIDE SEQUENCE [LARGE SCALE GENOMIC DNA]</scope>
    <source>
        <strain evidence="1 2">1681-1</strain>
    </source>
</reference>
<organism evidence="1 2">
    <name type="scientific">Empedobacter falsenii</name>
    <dbReference type="NCBI Taxonomy" id="343874"/>
    <lineage>
        <taxon>Bacteria</taxon>
        <taxon>Pseudomonadati</taxon>
        <taxon>Bacteroidota</taxon>
        <taxon>Flavobacteriia</taxon>
        <taxon>Flavobacteriales</taxon>
        <taxon>Weeksellaceae</taxon>
        <taxon>Empedobacter</taxon>
    </lineage>
</organism>
<evidence type="ECO:0000313" key="2">
    <source>
        <dbReference type="Proteomes" id="UP000510643"/>
    </source>
</evidence>
<accession>A0A7H9DSE8</accession>
<gene>
    <name evidence="1" type="ORF">FH779_06070</name>
</gene>
<evidence type="ECO:0000313" key="1">
    <source>
        <dbReference type="EMBL" id="QLL57669.1"/>
    </source>
</evidence>